<gene>
    <name evidence="2" type="ORF">CR203_01415</name>
</gene>
<reference evidence="2 3" key="1">
    <citation type="submission" date="2017-10" db="EMBL/GenBank/DDBJ databases">
        <title>Bacillus sp. nov., a halophilic bacterium isolated from a Keqin Lake.</title>
        <authorList>
            <person name="Wang H."/>
        </authorList>
    </citation>
    <scope>NUCLEOTIDE SEQUENCE [LARGE SCALE GENOMIC DNA]</scope>
    <source>
        <strain evidence="2 3">KCTC 13187</strain>
    </source>
</reference>
<dbReference type="EMBL" id="PDOE01000001">
    <property type="protein sequence ID" value="RKL68736.1"/>
    <property type="molecule type" value="Genomic_DNA"/>
</dbReference>
<dbReference type="Proteomes" id="UP000281498">
    <property type="component" value="Unassembled WGS sequence"/>
</dbReference>
<sequence length="189" mass="21899">MKGNAIVIILPVVVMIGLFLFGYMSISQKESITNEDLQQLITITATEMNENTVEVNWQWGDFPEEGIQGNDYIELFLSEGEKNLNSVIERIEVSLWQGNQIVYESTEFFLSDKGIVIPIPNEMQDEQILGPSGQVTLHFPEYVNVATELRWRYYHTWEEHTINEDNGINMEDRFIDEQIQSYWSVIGNL</sequence>
<evidence type="ECO:0000313" key="3">
    <source>
        <dbReference type="Proteomes" id="UP000281498"/>
    </source>
</evidence>
<evidence type="ECO:0000256" key="1">
    <source>
        <dbReference type="SAM" id="Phobius"/>
    </source>
</evidence>
<feature type="transmembrane region" description="Helical" evidence="1">
    <location>
        <begin position="6"/>
        <end position="26"/>
    </location>
</feature>
<keyword evidence="1" id="KW-1133">Transmembrane helix</keyword>
<keyword evidence="3" id="KW-1185">Reference proteome</keyword>
<dbReference type="AlphaFoldDB" id="A0A3A9KVV0"/>
<name>A0A3A9KVV0_9BACI</name>
<dbReference type="RefSeq" id="WP_110936624.1">
    <property type="nucleotide sequence ID" value="NZ_KZ614146.1"/>
</dbReference>
<organism evidence="2 3">
    <name type="scientific">Salipaludibacillus neizhouensis</name>
    <dbReference type="NCBI Taxonomy" id="885475"/>
    <lineage>
        <taxon>Bacteria</taxon>
        <taxon>Bacillati</taxon>
        <taxon>Bacillota</taxon>
        <taxon>Bacilli</taxon>
        <taxon>Bacillales</taxon>
        <taxon>Bacillaceae</taxon>
    </lineage>
</organism>
<accession>A0A3A9KVV0</accession>
<evidence type="ECO:0000313" key="2">
    <source>
        <dbReference type="EMBL" id="RKL68736.1"/>
    </source>
</evidence>
<proteinExistence type="predicted"/>
<protein>
    <submittedName>
        <fullName evidence="2">Uncharacterized protein</fullName>
    </submittedName>
</protein>
<keyword evidence="1" id="KW-0812">Transmembrane</keyword>
<dbReference type="OrthoDB" id="2940341at2"/>
<keyword evidence="1" id="KW-0472">Membrane</keyword>
<comment type="caution">
    <text evidence="2">The sequence shown here is derived from an EMBL/GenBank/DDBJ whole genome shotgun (WGS) entry which is preliminary data.</text>
</comment>